<name>A0AAE1AKJ8_9GAST</name>
<feature type="chain" id="PRO_5041970887" description="SMB domain-containing protein" evidence="3">
    <location>
        <begin position="22"/>
        <end position="778"/>
    </location>
</feature>
<reference evidence="5" key="1">
    <citation type="journal article" date="2023" name="G3 (Bethesda)">
        <title>A reference genome for the long-term kleptoplast-retaining sea slug Elysia crispata morphotype clarki.</title>
        <authorList>
            <person name="Eastman K.E."/>
            <person name="Pendleton A.L."/>
            <person name="Shaikh M.A."/>
            <person name="Suttiyut T."/>
            <person name="Ogas R."/>
            <person name="Tomko P."/>
            <person name="Gavelis G."/>
            <person name="Widhalm J.R."/>
            <person name="Wisecaver J.H."/>
        </authorList>
    </citation>
    <scope>NUCLEOTIDE SEQUENCE</scope>
    <source>
        <strain evidence="5">ECLA1</strain>
    </source>
</reference>
<dbReference type="EMBL" id="JAWDGP010001678">
    <property type="protein sequence ID" value="KAK3789338.1"/>
    <property type="molecule type" value="Genomic_DNA"/>
</dbReference>
<dbReference type="AlphaFoldDB" id="A0AAE1AKJ8"/>
<organism evidence="5 6">
    <name type="scientific">Elysia crispata</name>
    <name type="common">lettuce slug</name>
    <dbReference type="NCBI Taxonomy" id="231223"/>
    <lineage>
        <taxon>Eukaryota</taxon>
        <taxon>Metazoa</taxon>
        <taxon>Spiralia</taxon>
        <taxon>Lophotrochozoa</taxon>
        <taxon>Mollusca</taxon>
        <taxon>Gastropoda</taxon>
        <taxon>Heterobranchia</taxon>
        <taxon>Euthyneura</taxon>
        <taxon>Panpulmonata</taxon>
        <taxon>Sacoglossa</taxon>
        <taxon>Placobranchoidea</taxon>
        <taxon>Plakobranchidae</taxon>
        <taxon>Elysia</taxon>
    </lineage>
</organism>
<accession>A0AAE1AKJ8</accession>
<dbReference type="Proteomes" id="UP001283361">
    <property type="component" value="Unassembled WGS sequence"/>
</dbReference>
<evidence type="ECO:0000313" key="5">
    <source>
        <dbReference type="EMBL" id="KAK3789338.1"/>
    </source>
</evidence>
<feature type="compositionally biased region" description="Polar residues" evidence="2">
    <location>
        <begin position="145"/>
        <end position="159"/>
    </location>
</feature>
<keyword evidence="6" id="KW-1185">Reference proteome</keyword>
<evidence type="ECO:0000256" key="1">
    <source>
        <dbReference type="ARBA" id="ARBA00023157"/>
    </source>
</evidence>
<dbReference type="InterPro" id="IPR036024">
    <property type="entry name" value="Somatomedin_B-like_dom_sf"/>
</dbReference>
<feature type="region of interest" description="Disordered" evidence="2">
    <location>
        <begin position="122"/>
        <end position="167"/>
    </location>
</feature>
<dbReference type="PROSITE" id="PS50958">
    <property type="entry name" value="SMB_2"/>
    <property type="match status" value="1"/>
</dbReference>
<evidence type="ECO:0000313" key="6">
    <source>
        <dbReference type="Proteomes" id="UP001283361"/>
    </source>
</evidence>
<comment type="caution">
    <text evidence="5">The sequence shown here is derived from an EMBL/GenBank/DDBJ whole genome shotgun (WGS) entry which is preliminary data.</text>
</comment>
<feature type="signal peptide" evidence="3">
    <location>
        <begin position="1"/>
        <end position="21"/>
    </location>
</feature>
<dbReference type="InterPro" id="IPR001212">
    <property type="entry name" value="Somatomedin_B_dom"/>
</dbReference>
<keyword evidence="3" id="KW-0732">Signal</keyword>
<evidence type="ECO:0000256" key="3">
    <source>
        <dbReference type="SAM" id="SignalP"/>
    </source>
</evidence>
<gene>
    <name evidence="5" type="ORF">RRG08_001726</name>
</gene>
<sequence>MASIWSPKIIVAVILLFPGDSFLVFGSHVGNRSSLSTESAKPTCTTETKMALPDSKYIDVPYANSRQLTGAPDGSKSHTAPPSVFQTKAMPDVSAVFTQTLSRSKVNDSAIEGNCTYLLRTTKEGESENDQVEENPGLTEHTLDTRITTHPTVKTNGETSDTETDGKALMERSKFKESFSVSPVDELATSQLDPSNGAPSDQKLRFTCRGRCGLKISFPCGCSASCVVYQRCCEDMALDCPHVLQEGRTKLAHLLTSKIVYDQDSVMKITSCPIPKEDKKIPNENVPQEKAQNFGHLGTRWNETVSEKLNEALYLSAPVTEKFYGFTFVNKSIFDCHRMNYSFFTWRLQLEYRYQTPLSVRDLESLLKKNNLYVPTFYRGLFLSHLCSQHVVRTCKNSKYSENLARDYESKCQKSSTTLVFNISNIDKPVYYANKFCAFCNEGIHEELQLEHKNKYTQSQSGLHVVVSVSFSKRYTFKAINQLRILYPLSWASVKCNITEAPSPQHQSSEATSGLSMNQTVCVADCEGNTFTLSPDGMCKARHIGYVALANDGLSQLCTSVFPRLANFFTCGVKNLIPSLRYADFQSTTVFPLFDTRVNQTLYLLKFQVDLPSPVTTNLAFDVENIVAFIFLANTFKNFRMSHNVCFDREKEKNIESGAKIVSDIPLTRVVFTQNVQLPSKRPQDSPITDVKNKTTICASTIYLAQNGREPPLILVCSDYRVLEDDVEMLRALSHAGCFDLLTDVKADNSSPGRFTGNSSESAWLLTALLLLLHTSRE</sequence>
<proteinExistence type="predicted"/>
<keyword evidence="1" id="KW-1015">Disulfide bond</keyword>
<dbReference type="SUPFAM" id="SSF90188">
    <property type="entry name" value="Somatomedin B domain"/>
    <property type="match status" value="1"/>
</dbReference>
<feature type="domain" description="SMB" evidence="4">
    <location>
        <begin position="204"/>
        <end position="244"/>
    </location>
</feature>
<evidence type="ECO:0000256" key="2">
    <source>
        <dbReference type="SAM" id="MobiDB-lite"/>
    </source>
</evidence>
<evidence type="ECO:0000259" key="4">
    <source>
        <dbReference type="PROSITE" id="PS50958"/>
    </source>
</evidence>
<protein>
    <recommendedName>
        <fullName evidence="4">SMB domain-containing protein</fullName>
    </recommendedName>
</protein>